<dbReference type="AlphaFoldDB" id="A0A1E3PXA9"/>
<sequence length="147" mass="15973">MAESLVSHLSNAANSAIGATSISGRLQSSSAETNTQDTGRGRTTREWDTALYFQEGRHATLMIAVEVAVSQSHTSLQRAISWSICALKCRLGLTMAITESRRRSAFGTRSFASLMEAESAIAEYETDFESQLSSYPYGPLERDGVVL</sequence>
<reference evidence="1 2" key="1">
    <citation type="journal article" date="2016" name="Proc. Natl. Acad. Sci. U.S.A.">
        <title>Comparative genomics of biotechnologically important yeasts.</title>
        <authorList>
            <person name="Riley R."/>
            <person name="Haridas S."/>
            <person name="Wolfe K.H."/>
            <person name="Lopes M.R."/>
            <person name="Hittinger C.T."/>
            <person name="Goeker M."/>
            <person name="Salamov A.A."/>
            <person name="Wisecaver J.H."/>
            <person name="Long T.M."/>
            <person name="Calvey C.H."/>
            <person name="Aerts A.L."/>
            <person name="Barry K.W."/>
            <person name="Choi C."/>
            <person name="Clum A."/>
            <person name="Coughlan A.Y."/>
            <person name="Deshpande S."/>
            <person name="Douglass A.P."/>
            <person name="Hanson S.J."/>
            <person name="Klenk H.-P."/>
            <person name="LaButti K.M."/>
            <person name="Lapidus A."/>
            <person name="Lindquist E.A."/>
            <person name="Lipzen A.M."/>
            <person name="Meier-Kolthoff J.P."/>
            <person name="Ohm R.A."/>
            <person name="Otillar R.P."/>
            <person name="Pangilinan J.L."/>
            <person name="Peng Y."/>
            <person name="Rokas A."/>
            <person name="Rosa C.A."/>
            <person name="Scheuner C."/>
            <person name="Sibirny A.A."/>
            <person name="Slot J.C."/>
            <person name="Stielow J.B."/>
            <person name="Sun H."/>
            <person name="Kurtzman C.P."/>
            <person name="Blackwell M."/>
            <person name="Grigoriev I.V."/>
            <person name="Jeffries T.W."/>
        </authorList>
    </citation>
    <scope>NUCLEOTIDE SEQUENCE [LARGE SCALE GENOMIC DNA]</scope>
    <source>
        <strain evidence="1 2">NRRL Y-11557</strain>
    </source>
</reference>
<dbReference type="Proteomes" id="UP000094385">
    <property type="component" value="Unassembled WGS sequence"/>
</dbReference>
<evidence type="ECO:0000313" key="2">
    <source>
        <dbReference type="Proteomes" id="UP000094385"/>
    </source>
</evidence>
<proteinExistence type="predicted"/>
<protein>
    <submittedName>
        <fullName evidence="1">Uncharacterized protein</fullName>
    </submittedName>
</protein>
<evidence type="ECO:0000313" key="1">
    <source>
        <dbReference type="EMBL" id="ODQ69457.1"/>
    </source>
</evidence>
<accession>A0A1E3PXA9</accession>
<organism evidence="1 2">
    <name type="scientific">Lipomyces starkeyi NRRL Y-11557</name>
    <dbReference type="NCBI Taxonomy" id="675824"/>
    <lineage>
        <taxon>Eukaryota</taxon>
        <taxon>Fungi</taxon>
        <taxon>Dikarya</taxon>
        <taxon>Ascomycota</taxon>
        <taxon>Saccharomycotina</taxon>
        <taxon>Lipomycetes</taxon>
        <taxon>Lipomycetales</taxon>
        <taxon>Lipomycetaceae</taxon>
        <taxon>Lipomyces</taxon>
    </lineage>
</organism>
<name>A0A1E3PXA9_LIPST</name>
<keyword evidence="2" id="KW-1185">Reference proteome</keyword>
<gene>
    <name evidence="1" type="ORF">LIPSTDRAFT_75675</name>
</gene>
<dbReference type="EMBL" id="KV454303">
    <property type="protein sequence ID" value="ODQ69457.1"/>
    <property type="molecule type" value="Genomic_DNA"/>
</dbReference>